<dbReference type="AlphaFoldDB" id="A0A397VMM3"/>
<dbReference type="EMBL" id="QKWP01000274">
    <property type="protein sequence ID" value="RIB23212.1"/>
    <property type="molecule type" value="Genomic_DNA"/>
</dbReference>
<evidence type="ECO:0000313" key="2">
    <source>
        <dbReference type="Proteomes" id="UP000266673"/>
    </source>
</evidence>
<keyword evidence="2" id="KW-1185">Reference proteome</keyword>
<evidence type="ECO:0000313" key="1">
    <source>
        <dbReference type="EMBL" id="RIB23212.1"/>
    </source>
</evidence>
<accession>A0A397VMM3</accession>
<comment type="caution">
    <text evidence="1">The sequence shown here is derived from an EMBL/GenBank/DDBJ whole genome shotgun (WGS) entry which is preliminary data.</text>
</comment>
<gene>
    <name evidence="1" type="ORF">C2G38_2172034</name>
</gene>
<name>A0A397VMM3_9GLOM</name>
<sequence length="168" mass="19327">MLSNWLIKQNPTRQKEAGEVWGLIEAALLSTRALLLDALSYTSEQRQVIAIKSIYPNYQSKPEVEPLFGEDMGTIISKENEKNKFLMILCGKNNVLKDLTTTINIRAITTSLTTHMKEELLQDEDPFYTMVRDSWRIVSYSNNKRRILSDVVKVKKEAWKIWSGFQGA</sequence>
<organism evidence="1 2">
    <name type="scientific">Gigaspora rosea</name>
    <dbReference type="NCBI Taxonomy" id="44941"/>
    <lineage>
        <taxon>Eukaryota</taxon>
        <taxon>Fungi</taxon>
        <taxon>Fungi incertae sedis</taxon>
        <taxon>Mucoromycota</taxon>
        <taxon>Glomeromycotina</taxon>
        <taxon>Glomeromycetes</taxon>
        <taxon>Diversisporales</taxon>
        <taxon>Gigasporaceae</taxon>
        <taxon>Gigaspora</taxon>
    </lineage>
</organism>
<dbReference type="OrthoDB" id="10597205at2759"/>
<proteinExistence type="predicted"/>
<dbReference type="Proteomes" id="UP000266673">
    <property type="component" value="Unassembled WGS sequence"/>
</dbReference>
<reference evidence="1 2" key="1">
    <citation type="submission" date="2018-06" db="EMBL/GenBank/DDBJ databases">
        <title>Comparative genomics reveals the genomic features of Rhizophagus irregularis, R. cerebriforme, R. diaphanum and Gigaspora rosea, and their symbiotic lifestyle signature.</title>
        <authorList>
            <person name="Morin E."/>
            <person name="San Clemente H."/>
            <person name="Chen E.C.H."/>
            <person name="De La Providencia I."/>
            <person name="Hainaut M."/>
            <person name="Kuo A."/>
            <person name="Kohler A."/>
            <person name="Murat C."/>
            <person name="Tang N."/>
            <person name="Roy S."/>
            <person name="Loubradou J."/>
            <person name="Henrissat B."/>
            <person name="Grigoriev I.V."/>
            <person name="Corradi N."/>
            <person name="Roux C."/>
            <person name="Martin F.M."/>
        </authorList>
    </citation>
    <scope>NUCLEOTIDE SEQUENCE [LARGE SCALE GENOMIC DNA]</scope>
    <source>
        <strain evidence="1 2">DAOM 194757</strain>
    </source>
</reference>
<protein>
    <submittedName>
        <fullName evidence="1">Uncharacterized protein</fullName>
    </submittedName>
</protein>